<name>D3GZ31_ECO44</name>
<dbReference type="KEGG" id="elo:EC042_0877"/>
<evidence type="ECO:0000313" key="1">
    <source>
        <dbReference type="EMBL" id="CBG33702.1"/>
    </source>
</evidence>
<evidence type="ECO:0000313" key="2">
    <source>
        <dbReference type="Proteomes" id="UP000001407"/>
    </source>
</evidence>
<proteinExistence type="predicted"/>
<reference evidence="1 2" key="1">
    <citation type="journal article" date="2010" name="PLoS ONE">
        <title>Complete genome sequence and comparative metabolic profiling of the prototypical enteroaggregative Escherichia coli strain 042.</title>
        <authorList>
            <person name="Chaudhuri R.R."/>
            <person name="Sebaihia M."/>
            <person name="Hobman J.L."/>
            <person name="Webber M.A."/>
            <person name="Leyton D.L."/>
            <person name="Goldberg M.D."/>
            <person name="Cunningham A.F."/>
            <person name="Scott-Tucker A."/>
            <person name="Ferguson P.R."/>
            <person name="Thomas C.M."/>
            <person name="Frankel G."/>
            <person name="Tang C.M."/>
            <person name="Dudley E.G."/>
            <person name="Roberts I.S."/>
            <person name="Rasko D.A."/>
            <person name="Pallen M.J."/>
            <person name="Parkhill J."/>
            <person name="Nataro J.P."/>
            <person name="Thomson N.R."/>
            <person name="Henderson I.R."/>
        </authorList>
    </citation>
    <scope>NUCLEOTIDE SEQUENCE [LARGE SCALE GENOMIC DNA]</scope>
    <source>
        <strain evidence="2">042 / EAEC</strain>
    </source>
</reference>
<organism evidence="1 2">
    <name type="scientific">Escherichia coli O44:H18 (strain 042 / EAEC)</name>
    <dbReference type="NCBI Taxonomy" id="216592"/>
    <lineage>
        <taxon>Bacteria</taxon>
        <taxon>Pseudomonadati</taxon>
        <taxon>Pseudomonadota</taxon>
        <taxon>Gammaproteobacteria</taxon>
        <taxon>Enterobacterales</taxon>
        <taxon>Enterobacteriaceae</taxon>
        <taxon>Escherichia</taxon>
    </lineage>
</organism>
<sequence length="87" mass="10032">MWFPWDLAIIRICRMFKDKTVAAEISALMLEIGAKLDNSVSVVQISCDESEFNIYRAAVGEIMGRMLIDIMNPIYKQHPELKQKELN</sequence>
<gene>
    <name evidence="1" type="ordered locus">EC042_0877</name>
</gene>
<protein>
    <submittedName>
        <fullName evidence="1">Uncharacterized protein</fullName>
    </submittedName>
</protein>
<dbReference type="Proteomes" id="UP000001407">
    <property type="component" value="Chromosome"/>
</dbReference>
<dbReference type="EMBL" id="FN554766">
    <property type="protein sequence ID" value="CBG33702.1"/>
    <property type="molecule type" value="Genomic_DNA"/>
</dbReference>
<dbReference type="AlphaFoldDB" id="D3GZ31"/>
<dbReference type="HOGENOM" id="CLU_168304_0_0_6"/>
<dbReference type="PATRIC" id="fig|216592.3.peg.903"/>
<accession>D3GZ31</accession>